<accession>A0ABQ5AZ51</accession>
<sequence>MSLANQKETTEYQEAIQATEDLKSPAGSFAKTSDYKGWYQVARATRRVFGRNNYNLTLESDVDPERQLELSRERRANLVPAELVYMFQDMVLSVDDFHSHVEVAIQTHGYDTWYGDESNLLVTMAMIVDVNFSFTRLYSFTKSSLSNAFSISSKN</sequence>
<organism evidence="1 2">
    <name type="scientific">Tanacetum coccineum</name>
    <dbReference type="NCBI Taxonomy" id="301880"/>
    <lineage>
        <taxon>Eukaryota</taxon>
        <taxon>Viridiplantae</taxon>
        <taxon>Streptophyta</taxon>
        <taxon>Embryophyta</taxon>
        <taxon>Tracheophyta</taxon>
        <taxon>Spermatophyta</taxon>
        <taxon>Magnoliopsida</taxon>
        <taxon>eudicotyledons</taxon>
        <taxon>Gunneridae</taxon>
        <taxon>Pentapetalae</taxon>
        <taxon>asterids</taxon>
        <taxon>campanulids</taxon>
        <taxon>Asterales</taxon>
        <taxon>Asteraceae</taxon>
        <taxon>Asteroideae</taxon>
        <taxon>Anthemideae</taxon>
        <taxon>Anthemidinae</taxon>
        <taxon>Tanacetum</taxon>
    </lineage>
</organism>
<reference evidence="1" key="2">
    <citation type="submission" date="2022-01" db="EMBL/GenBank/DDBJ databases">
        <authorList>
            <person name="Yamashiro T."/>
            <person name="Shiraishi A."/>
            <person name="Satake H."/>
            <person name="Nakayama K."/>
        </authorList>
    </citation>
    <scope>NUCLEOTIDE SEQUENCE</scope>
</reference>
<name>A0ABQ5AZ51_9ASTR</name>
<proteinExistence type="predicted"/>
<dbReference type="Proteomes" id="UP001151760">
    <property type="component" value="Unassembled WGS sequence"/>
</dbReference>
<reference evidence="1" key="1">
    <citation type="journal article" date="2022" name="Int. J. Mol. Sci.">
        <title>Draft Genome of Tanacetum Coccineum: Genomic Comparison of Closely Related Tanacetum-Family Plants.</title>
        <authorList>
            <person name="Yamashiro T."/>
            <person name="Shiraishi A."/>
            <person name="Nakayama K."/>
            <person name="Satake H."/>
        </authorList>
    </citation>
    <scope>NUCLEOTIDE SEQUENCE</scope>
</reference>
<evidence type="ECO:0000313" key="1">
    <source>
        <dbReference type="EMBL" id="GJT07294.1"/>
    </source>
</evidence>
<comment type="caution">
    <text evidence="1">The sequence shown here is derived from an EMBL/GenBank/DDBJ whole genome shotgun (WGS) entry which is preliminary data.</text>
</comment>
<keyword evidence="2" id="KW-1185">Reference proteome</keyword>
<dbReference type="EMBL" id="BQNB010012738">
    <property type="protein sequence ID" value="GJT07294.1"/>
    <property type="molecule type" value="Genomic_DNA"/>
</dbReference>
<evidence type="ECO:0000313" key="2">
    <source>
        <dbReference type="Proteomes" id="UP001151760"/>
    </source>
</evidence>
<protein>
    <submittedName>
        <fullName evidence="1">Uncharacterized protein</fullName>
    </submittedName>
</protein>
<gene>
    <name evidence="1" type="ORF">Tco_0841756</name>
</gene>